<dbReference type="PANTHER" id="PTHR35810">
    <property type="entry name" value="CYTOPLASMIC PROTEIN-RELATED"/>
    <property type="match status" value="1"/>
</dbReference>
<dbReference type="AlphaFoldDB" id="A0A642H7J5"/>
<dbReference type="EMBL" id="VWCJ01000030">
    <property type="protein sequence ID" value="KAA4990689.1"/>
    <property type="molecule type" value="Genomic_DNA"/>
</dbReference>
<protein>
    <submittedName>
        <fullName evidence="1">DNA-binding protein</fullName>
    </submittedName>
</protein>
<accession>A0A642H7J5</accession>
<gene>
    <name evidence="1" type="ORF">F2Z89_22410</name>
</gene>
<evidence type="ECO:0000313" key="2">
    <source>
        <dbReference type="Proteomes" id="UP000460666"/>
    </source>
</evidence>
<reference evidence="1 2" key="1">
    <citation type="journal article" date="2019" name="Nat. Med.">
        <title>A library of human gut bacterial isolates paired with longitudinal multiomics data enables mechanistic microbiome research.</title>
        <authorList>
            <person name="Poyet M."/>
            <person name="Groussin M."/>
            <person name="Gibbons S.M."/>
            <person name="Avila-Pacheco J."/>
            <person name="Jiang X."/>
            <person name="Kearney S.M."/>
            <person name="Perrotta A.R."/>
            <person name="Berdy B."/>
            <person name="Zhao S."/>
            <person name="Lieberman T.D."/>
            <person name="Swanson P.K."/>
            <person name="Smith M."/>
            <person name="Roesemann S."/>
            <person name="Alexander J.E."/>
            <person name="Rich S.A."/>
            <person name="Livny J."/>
            <person name="Vlamakis H."/>
            <person name="Clish C."/>
            <person name="Bullock K."/>
            <person name="Deik A."/>
            <person name="Scott J."/>
            <person name="Pierce K.A."/>
            <person name="Xavier R.J."/>
            <person name="Alm E.J."/>
        </authorList>
    </citation>
    <scope>NUCLEOTIDE SEQUENCE [LARGE SCALE GENOMIC DNA]</scope>
    <source>
        <strain evidence="1 2">BIOML-A46</strain>
    </source>
</reference>
<dbReference type="GO" id="GO:0003677">
    <property type="term" value="F:DNA binding"/>
    <property type="evidence" value="ECO:0007669"/>
    <property type="project" value="UniProtKB-KW"/>
</dbReference>
<proteinExistence type="predicted"/>
<keyword evidence="1" id="KW-0238">DNA-binding</keyword>
<dbReference type="InterPro" id="IPR011204">
    <property type="entry name" value="Virulence_RhuM-like"/>
</dbReference>
<dbReference type="Pfam" id="PF13310">
    <property type="entry name" value="Virulence_RhuM"/>
    <property type="match status" value="1"/>
</dbReference>
<name>A0A642H7J5_BACFG</name>
<organism evidence="1 2">
    <name type="scientific">Bacteroides fragilis</name>
    <dbReference type="NCBI Taxonomy" id="817"/>
    <lineage>
        <taxon>Bacteria</taxon>
        <taxon>Pseudomonadati</taxon>
        <taxon>Bacteroidota</taxon>
        <taxon>Bacteroidia</taxon>
        <taxon>Bacteroidales</taxon>
        <taxon>Bacteroidaceae</taxon>
        <taxon>Bacteroides</taxon>
    </lineage>
</organism>
<comment type="caution">
    <text evidence="1">The sequence shown here is derived from an EMBL/GenBank/DDBJ whole genome shotgun (WGS) entry which is preliminary data.</text>
</comment>
<dbReference type="RefSeq" id="WP_130071562.1">
    <property type="nucleotide sequence ID" value="NZ_CP083688.1"/>
</dbReference>
<dbReference type="PANTHER" id="PTHR35810:SF1">
    <property type="entry name" value="CYTOPLASMIC PROTEIN"/>
    <property type="match status" value="1"/>
</dbReference>
<sequence length="291" mass="33651">MEEKGEIILYQPDEAVKLEVRLEDETVWLSQGQMAELFDVKENTITYHIKEIYNVGELEVNSTTRKIRVVRKEGNRNVSRNIDFYNLDMIISVGYRVSSKRGVRFRQWATGILKDYMLKGYSISQRIEHLENKMDSKFIAHDRQLEELANKVDFFVRTSLPPVEGVFFNGQIFDAYVFATNLIRSAKKSLLLIDNYIDESVLLMLAKRNSGTSATIFTGRITSQLQLDLDKHNDQYPPINIRTYAHAHDRFIIIDEEVYHIGASLKDLGKKLFAFTKMNMPASVIINSLEL</sequence>
<evidence type="ECO:0000313" key="1">
    <source>
        <dbReference type="EMBL" id="KAA4990689.1"/>
    </source>
</evidence>
<dbReference type="Proteomes" id="UP000460666">
    <property type="component" value="Unassembled WGS sequence"/>
</dbReference>